<dbReference type="SUPFAM" id="SSF52266">
    <property type="entry name" value="SGNH hydrolase"/>
    <property type="match status" value="1"/>
</dbReference>
<dbReference type="InterPro" id="IPR036514">
    <property type="entry name" value="SGNH_hydro_sf"/>
</dbReference>
<evidence type="ECO:0000313" key="1">
    <source>
        <dbReference type="EMBL" id="SFA42296.1"/>
    </source>
</evidence>
<dbReference type="GO" id="GO:0016788">
    <property type="term" value="F:hydrolase activity, acting on ester bonds"/>
    <property type="evidence" value="ECO:0007669"/>
    <property type="project" value="UniProtKB-ARBA"/>
</dbReference>
<sequence>MKNFFIQLFKLLLICYLLFWLLDEGFTYVFQKGNYTKIQWLDKVNNQKFDFAVHGNSRAYTSLDLKMIEQQTKKKGINISVDGSSITDQYLMLKLFILKNNKIKKLYLQIDPFSSNTEEIFDFAVPKFFPYLKEPVVFDHFKQFGYEWYAYRYIPFYRYAKYNTLWGIHEVINDGFNILPQDFDSYGDFFYPDVAYKGPAKLRDLTFDLKGKYKFLNDIISLCKANKIELILFTAPVADIKIDEQYKQNIAEFTLQMKRDKGVEYLNFGDIYQHDPTFFYNEIHINQKGAEDFTRRMMPVFAR</sequence>
<dbReference type="STRING" id="332999.SAMN04488511_10334"/>
<dbReference type="Gene3D" id="3.40.50.1110">
    <property type="entry name" value="SGNH hydrolase"/>
    <property type="match status" value="1"/>
</dbReference>
<dbReference type="EMBL" id="FOJM01000003">
    <property type="protein sequence ID" value="SFA42296.1"/>
    <property type="molecule type" value="Genomic_DNA"/>
</dbReference>
<gene>
    <name evidence="1" type="ORF">SAMN04488511_10334</name>
</gene>
<accession>A0A1I0SU53</accession>
<proteinExistence type="predicted"/>
<dbReference type="OrthoDB" id="835079at2"/>
<organism evidence="1 2">
    <name type="scientific">Pedobacter suwonensis</name>
    <dbReference type="NCBI Taxonomy" id="332999"/>
    <lineage>
        <taxon>Bacteria</taxon>
        <taxon>Pseudomonadati</taxon>
        <taxon>Bacteroidota</taxon>
        <taxon>Sphingobacteriia</taxon>
        <taxon>Sphingobacteriales</taxon>
        <taxon>Sphingobacteriaceae</taxon>
        <taxon>Pedobacter</taxon>
    </lineage>
</organism>
<name>A0A1I0SU53_9SPHI</name>
<reference evidence="2" key="1">
    <citation type="submission" date="2016-10" db="EMBL/GenBank/DDBJ databases">
        <authorList>
            <person name="Varghese N."/>
            <person name="Submissions S."/>
        </authorList>
    </citation>
    <scope>NUCLEOTIDE SEQUENCE [LARGE SCALE GENOMIC DNA]</scope>
    <source>
        <strain evidence="2">DSM 18130</strain>
    </source>
</reference>
<dbReference type="RefSeq" id="WP_090980794.1">
    <property type="nucleotide sequence ID" value="NZ_FOJM01000003.1"/>
</dbReference>
<dbReference type="AlphaFoldDB" id="A0A1I0SU53"/>
<protein>
    <submittedName>
        <fullName evidence="1">Uncharacterized protein</fullName>
    </submittedName>
</protein>
<dbReference type="Proteomes" id="UP000198836">
    <property type="component" value="Unassembled WGS sequence"/>
</dbReference>
<keyword evidence="2" id="KW-1185">Reference proteome</keyword>
<evidence type="ECO:0000313" key="2">
    <source>
        <dbReference type="Proteomes" id="UP000198836"/>
    </source>
</evidence>